<name>A0A2R6X818_MARPO</name>
<evidence type="ECO:0000313" key="1">
    <source>
        <dbReference type="EMBL" id="PTQ42242.1"/>
    </source>
</evidence>
<dbReference type="AlphaFoldDB" id="A0A2R6X818"/>
<dbReference type="Gramene" id="Mp2g05390.1">
    <property type="protein sequence ID" value="Mp2g05390.1.cds1"/>
    <property type="gene ID" value="Mp2g05390"/>
</dbReference>
<gene>
    <name evidence="1" type="ORF">MARPO_0031s0193</name>
</gene>
<keyword evidence="2" id="KW-1185">Reference proteome</keyword>
<dbReference type="EMBL" id="KZ772703">
    <property type="protein sequence ID" value="PTQ42242.1"/>
    <property type="molecule type" value="Genomic_DNA"/>
</dbReference>
<proteinExistence type="predicted"/>
<reference evidence="2" key="1">
    <citation type="journal article" date="2017" name="Cell">
        <title>Insights into land plant evolution garnered from the Marchantia polymorpha genome.</title>
        <authorList>
            <person name="Bowman J.L."/>
            <person name="Kohchi T."/>
            <person name="Yamato K.T."/>
            <person name="Jenkins J."/>
            <person name="Shu S."/>
            <person name="Ishizaki K."/>
            <person name="Yamaoka S."/>
            <person name="Nishihama R."/>
            <person name="Nakamura Y."/>
            <person name="Berger F."/>
            <person name="Adam C."/>
            <person name="Aki S.S."/>
            <person name="Althoff F."/>
            <person name="Araki T."/>
            <person name="Arteaga-Vazquez M.A."/>
            <person name="Balasubrmanian S."/>
            <person name="Barry K."/>
            <person name="Bauer D."/>
            <person name="Boehm C.R."/>
            <person name="Briginshaw L."/>
            <person name="Caballero-Perez J."/>
            <person name="Catarino B."/>
            <person name="Chen F."/>
            <person name="Chiyoda S."/>
            <person name="Chovatia M."/>
            <person name="Davies K.M."/>
            <person name="Delmans M."/>
            <person name="Demura T."/>
            <person name="Dierschke T."/>
            <person name="Dolan L."/>
            <person name="Dorantes-Acosta A.E."/>
            <person name="Eklund D.M."/>
            <person name="Florent S.N."/>
            <person name="Flores-Sandoval E."/>
            <person name="Fujiyama A."/>
            <person name="Fukuzawa H."/>
            <person name="Galik B."/>
            <person name="Grimanelli D."/>
            <person name="Grimwood J."/>
            <person name="Grossniklaus U."/>
            <person name="Hamada T."/>
            <person name="Haseloff J."/>
            <person name="Hetherington A.J."/>
            <person name="Higo A."/>
            <person name="Hirakawa Y."/>
            <person name="Hundley H.N."/>
            <person name="Ikeda Y."/>
            <person name="Inoue K."/>
            <person name="Inoue S.I."/>
            <person name="Ishida S."/>
            <person name="Jia Q."/>
            <person name="Kakita M."/>
            <person name="Kanazawa T."/>
            <person name="Kawai Y."/>
            <person name="Kawashima T."/>
            <person name="Kennedy M."/>
            <person name="Kinose K."/>
            <person name="Kinoshita T."/>
            <person name="Kohara Y."/>
            <person name="Koide E."/>
            <person name="Komatsu K."/>
            <person name="Kopischke S."/>
            <person name="Kubo M."/>
            <person name="Kyozuka J."/>
            <person name="Lagercrantz U."/>
            <person name="Lin S.S."/>
            <person name="Lindquist E."/>
            <person name="Lipzen A.M."/>
            <person name="Lu C.W."/>
            <person name="De Luna E."/>
            <person name="Martienssen R.A."/>
            <person name="Minamino N."/>
            <person name="Mizutani M."/>
            <person name="Mizutani M."/>
            <person name="Mochizuki N."/>
            <person name="Monte I."/>
            <person name="Mosher R."/>
            <person name="Nagasaki H."/>
            <person name="Nakagami H."/>
            <person name="Naramoto S."/>
            <person name="Nishitani K."/>
            <person name="Ohtani M."/>
            <person name="Okamoto T."/>
            <person name="Okumura M."/>
            <person name="Phillips J."/>
            <person name="Pollak B."/>
            <person name="Reinders A."/>
            <person name="Rovekamp M."/>
            <person name="Sano R."/>
            <person name="Sawa S."/>
            <person name="Schmid M.W."/>
            <person name="Shirakawa M."/>
            <person name="Solano R."/>
            <person name="Spunde A."/>
            <person name="Suetsugu N."/>
            <person name="Sugano S."/>
            <person name="Sugiyama A."/>
            <person name="Sun R."/>
            <person name="Suzuki Y."/>
            <person name="Takenaka M."/>
            <person name="Takezawa D."/>
            <person name="Tomogane H."/>
            <person name="Tsuzuki M."/>
            <person name="Ueda T."/>
            <person name="Umeda M."/>
            <person name="Ward J.M."/>
            <person name="Watanabe Y."/>
            <person name="Yazaki K."/>
            <person name="Yokoyama R."/>
            <person name="Yoshitake Y."/>
            <person name="Yotsui I."/>
            <person name="Zachgo S."/>
            <person name="Schmutz J."/>
        </authorList>
    </citation>
    <scope>NUCLEOTIDE SEQUENCE [LARGE SCALE GENOMIC DNA]</scope>
    <source>
        <strain evidence="2">Tak-1</strain>
    </source>
</reference>
<accession>A0A2R6X818</accession>
<protein>
    <submittedName>
        <fullName evidence="1">Uncharacterized protein</fullName>
    </submittedName>
</protein>
<dbReference type="Proteomes" id="UP000244005">
    <property type="component" value="Unassembled WGS sequence"/>
</dbReference>
<organism evidence="1 2">
    <name type="scientific">Marchantia polymorpha</name>
    <name type="common">Common liverwort</name>
    <name type="synonym">Marchantia aquatica</name>
    <dbReference type="NCBI Taxonomy" id="3197"/>
    <lineage>
        <taxon>Eukaryota</taxon>
        <taxon>Viridiplantae</taxon>
        <taxon>Streptophyta</taxon>
        <taxon>Embryophyta</taxon>
        <taxon>Marchantiophyta</taxon>
        <taxon>Marchantiopsida</taxon>
        <taxon>Marchantiidae</taxon>
        <taxon>Marchantiales</taxon>
        <taxon>Marchantiaceae</taxon>
        <taxon>Marchantia</taxon>
    </lineage>
</organism>
<sequence>MLHPWALFWSHKMKLWIICFLHYNRIAVYGYAVDRTSYRVVSSRIALPTCSHVRSSSVFSLQHQHHRNSTSRMQQKTSLTNAPAMTSQKYTNGWALPI</sequence>
<evidence type="ECO:0000313" key="2">
    <source>
        <dbReference type="Proteomes" id="UP000244005"/>
    </source>
</evidence>